<keyword evidence="1" id="KW-0378">Hydrolase</keyword>
<evidence type="ECO:0000313" key="2">
    <source>
        <dbReference type="Proteomes" id="UP001597532"/>
    </source>
</evidence>
<keyword evidence="2" id="KW-1185">Reference proteome</keyword>
<dbReference type="InterPro" id="IPR005502">
    <property type="entry name" value="Ribosyl_crysJ1"/>
</dbReference>
<dbReference type="SUPFAM" id="SSF101478">
    <property type="entry name" value="ADP-ribosylglycohydrolase"/>
    <property type="match status" value="1"/>
</dbReference>
<sequence length="511" mass="58113">MQLIILTGCQLDNEPQKNIAFSDQEKIVLSKKDLKDKVKGGWAGQVIGCTYGGPTEFKWLGSMINDKVPIPWDENQMKFWYDQFPGLYDDVYMDLTFVSVFEKHGLDAPTKLHAEAFANAGYTLWHGNQAARYNILNGIEAPESGHYYNNPHANDIDFQIEADFAGLMSPGMINSSSKICDEIGHIMTYGDGWYGGVFIAAMYSQAFVSNDINFIVREALKAIPLESQFYKMISDVIEWHKLYPEDWKRTWFEIQQKWSFEHGCPDGVFKPLNIEASLNATYIVLGLLYGEADYGKTIDISTRAGQDSDCNPSNAAGILGTMIGYDNIPKYWKQGLDKVENVNFSYIDMSLLDAYDISYNHAEKMIAKHGGKILRDSVEIRYQKVIPVRFEESFAGLQPKEIISYQWPFDGKMIDNEEDEYEIEFEGAGIVISGYPSKAIYNSPNHNLKIEVYVNNEFTETLSIPTETLVRKTDIYWNYQLKNKNNTIKLVSSDIPSGYQVNFTSALIYSN</sequence>
<dbReference type="InterPro" id="IPR036705">
    <property type="entry name" value="Ribosyl_crysJ1_sf"/>
</dbReference>
<organism evidence="1 2">
    <name type="scientific">Arenibacter antarcticus</name>
    <dbReference type="NCBI Taxonomy" id="2040469"/>
    <lineage>
        <taxon>Bacteria</taxon>
        <taxon>Pseudomonadati</taxon>
        <taxon>Bacteroidota</taxon>
        <taxon>Flavobacteriia</taxon>
        <taxon>Flavobacteriales</taxon>
        <taxon>Flavobacteriaceae</taxon>
        <taxon>Arenibacter</taxon>
    </lineage>
</organism>
<evidence type="ECO:0000313" key="1">
    <source>
        <dbReference type="EMBL" id="MFD2790788.1"/>
    </source>
</evidence>
<accession>A0ABW5VGI4</accession>
<comment type="caution">
    <text evidence="1">The sequence shown here is derived from an EMBL/GenBank/DDBJ whole genome shotgun (WGS) entry which is preliminary data.</text>
</comment>
<proteinExistence type="predicted"/>
<keyword evidence="1" id="KW-0326">Glycosidase</keyword>
<name>A0ABW5VGI4_9FLAO</name>
<dbReference type="Gene3D" id="1.10.4080.10">
    <property type="entry name" value="ADP-ribosylation/Crystallin J1"/>
    <property type="match status" value="1"/>
</dbReference>
<dbReference type="GO" id="GO:0016798">
    <property type="term" value="F:hydrolase activity, acting on glycosyl bonds"/>
    <property type="evidence" value="ECO:0007669"/>
    <property type="project" value="UniProtKB-KW"/>
</dbReference>
<gene>
    <name evidence="1" type="ORF">ACFS1K_13520</name>
</gene>
<dbReference type="Pfam" id="PF03747">
    <property type="entry name" value="ADP_ribosyl_GH"/>
    <property type="match status" value="1"/>
</dbReference>
<dbReference type="EC" id="3.2.2.-" evidence="1"/>
<dbReference type="EMBL" id="JBHUOK010000030">
    <property type="protein sequence ID" value="MFD2790788.1"/>
    <property type="molecule type" value="Genomic_DNA"/>
</dbReference>
<reference evidence="2" key="1">
    <citation type="journal article" date="2019" name="Int. J. Syst. Evol. Microbiol.">
        <title>The Global Catalogue of Microorganisms (GCM) 10K type strain sequencing project: providing services to taxonomists for standard genome sequencing and annotation.</title>
        <authorList>
            <consortium name="The Broad Institute Genomics Platform"/>
            <consortium name="The Broad Institute Genome Sequencing Center for Infectious Disease"/>
            <person name="Wu L."/>
            <person name="Ma J."/>
        </authorList>
    </citation>
    <scope>NUCLEOTIDE SEQUENCE [LARGE SCALE GENOMIC DNA]</scope>
    <source>
        <strain evidence="2">KCTC 52924</strain>
    </source>
</reference>
<dbReference type="RefSeq" id="WP_251806515.1">
    <property type="nucleotide sequence ID" value="NZ_CP166679.1"/>
</dbReference>
<dbReference type="Proteomes" id="UP001597532">
    <property type="component" value="Unassembled WGS sequence"/>
</dbReference>
<protein>
    <submittedName>
        <fullName evidence="1">ADP-ribosylglycohydrolase family protein</fullName>
        <ecNumber evidence="1">3.2.2.-</ecNumber>
    </submittedName>
</protein>